<name>A0A8H6BYQ3_CANAX</name>
<evidence type="ECO:0000313" key="3">
    <source>
        <dbReference type="Proteomes" id="UP000536275"/>
    </source>
</evidence>
<accession>A0A8H6BYQ3</accession>
<reference evidence="2 3" key="1">
    <citation type="submission" date="2020-03" db="EMBL/GenBank/DDBJ databases">
        <title>FDA dAtabase for Regulatory Grade micrObial Sequences (FDA-ARGOS): Supporting development and validation of Infectious Disease Dx tests.</title>
        <authorList>
            <person name="Campos J."/>
            <person name="Goldberg B."/>
            <person name="Tallon L."/>
            <person name="Sadzewicz L."/>
            <person name="Vavikolanu K."/>
            <person name="Mehta A."/>
            <person name="Aluvathingal J."/>
            <person name="Nadendla S."/>
            <person name="Nandy P."/>
            <person name="Geyer C."/>
            <person name="Yan Y."/>
            <person name="Sichtig H."/>
        </authorList>
    </citation>
    <scope>NUCLEOTIDE SEQUENCE [LARGE SCALE GENOMIC DNA]</scope>
    <source>
        <strain evidence="2 3">FDAARGOS_656</strain>
    </source>
</reference>
<dbReference type="Proteomes" id="UP000536275">
    <property type="component" value="Unassembled WGS sequence"/>
</dbReference>
<evidence type="ECO:0000313" key="2">
    <source>
        <dbReference type="EMBL" id="KAF6069560.1"/>
    </source>
</evidence>
<protein>
    <submittedName>
        <fullName evidence="2">DIL domain family protein</fullName>
    </submittedName>
</protein>
<dbReference type="Pfam" id="PF01843">
    <property type="entry name" value="DIL"/>
    <property type="match status" value="1"/>
</dbReference>
<organism evidence="2 3">
    <name type="scientific">Candida albicans</name>
    <name type="common">Yeast</name>
    <dbReference type="NCBI Taxonomy" id="5476"/>
    <lineage>
        <taxon>Eukaryota</taxon>
        <taxon>Fungi</taxon>
        <taxon>Dikarya</taxon>
        <taxon>Ascomycota</taxon>
        <taxon>Saccharomycotina</taxon>
        <taxon>Pichiomycetes</taxon>
        <taxon>Debaryomycetaceae</taxon>
        <taxon>Candida/Lodderomyces clade</taxon>
        <taxon>Candida</taxon>
    </lineage>
</organism>
<dbReference type="SMART" id="SM01132">
    <property type="entry name" value="DIL"/>
    <property type="match status" value="1"/>
</dbReference>
<dbReference type="PROSITE" id="PS51126">
    <property type="entry name" value="DILUTE"/>
    <property type="match status" value="1"/>
</dbReference>
<dbReference type="GO" id="GO:0051020">
    <property type="term" value="F:GTPase binding"/>
    <property type="evidence" value="ECO:0007669"/>
    <property type="project" value="TreeGrafter"/>
</dbReference>
<dbReference type="AlphaFoldDB" id="A0A8H6BYQ3"/>
<dbReference type="EMBL" id="JABWAD010000037">
    <property type="protein sequence ID" value="KAF6069560.1"/>
    <property type="molecule type" value="Genomic_DNA"/>
</dbReference>
<comment type="caution">
    <text evidence="2">The sequence shown here is derived from an EMBL/GenBank/DDBJ whole genome shotgun (WGS) entry which is preliminary data.</text>
</comment>
<gene>
    <name evidence="2" type="ORF">FOB64_003202</name>
</gene>
<dbReference type="InterPro" id="IPR002710">
    <property type="entry name" value="Dilute_dom"/>
</dbReference>
<dbReference type="PANTHER" id="PTHR16027">
    <property type="entry name" value="DILUTE DOMAIN-CONTAINING PROTEIN YPR089W"/>
    <property type="match status" value="1"/>
</dbReference>
<dbReference type="PANTHER" id="PTHR16027:SF6">
    <property type="entry name" value="DILUTE DOMAIN-CONTAINING PROTEIN"/>
    <property type="match status" value="1"/>
</dbReference>
<dbReference type="InterPro" id="IPR052072">
    <property type="entry name" value="Vascular_dev_regulator"/>
</dbReference>
<proteinExistence type="predicted"/>
<evidence type="ECO:0000259" key="1">
    <source>
        <dbReference type="PROSITE" id="PS51126"/>
    </source>
</evidence>
<sequence length="327" mass="37222">MIVSALKDDDVIPHGAFWLSNTHELYSFVSYAQHTIIANDNLAHEMSEEEFDEYLKLVAVVKEDFESLSYNIYNMWMKKMEKDLEKKAVSAVVLSQALPGFMAPESSPFLAKVFSGGVQYKMDDILSFFNTVYWAMKSYFIEMEVINEVIIELLRFVDALCFNDLIMRRISCLGRGHDIEEGSNYLSHLLQAAKLLQLRKNTPDDISIIYEICFALKPIQIQKLISQYYVADYETPIAPNVLQAVADKVKESDSSNSDDLFELVSTDGHFNDPFRNIALRPFSRVEAYVPAWLNLPVIRRIVELVAKNASVQESQSTIGVEEEANGL</sequence>
<feature type="domain" description="Dilute" evidence="1">
    <location>
        <begin position="1"/>
        <end position="251"/>
    </location>
</feature>